<evidence type="ECO:0000256" key="1">
    <source>
        <dbReference type="SAM" id="MobiDB-lite"/>
    </source>
</evidence>
<accession>A0A0U1LWU8</accession>
<feature type="compositionally biased region" description="Polar residues" evidence="1">
    <location>
        <begin position="308"/>
        <end position="318"/>
    </location>
</feature>
<dbReference type="Proteomes" id="UP000054383">
    <property type="component" value="Unassembled WGS sequence"/>
</dbReference>
<evidence type="ECO:0000259" key="2">
    <source>
        <dbReference type="PROSITE" id="PS50053"/>
    </source>
</evidence>
<feature type="region of interest" description="Disordered" evidence="1">
    <location>
        <begin position="308"/>
        <end position="330"/>
    </location>
</feature>
<dbReference type="PROSITE" id="PS50053">
    <property type="entry name" value="UBIQUITIN_2"/>
    <property type="match status" value="1"/>
</dbReference>
<dbReference type="SUPFAM" id="SSF54236">
    <property type="entry name" value="Ubiquitin-like"/>
    <property type="match status" value="1"/>
</dbReference>
<dbReference type="InterPro" id="IPR022617">
    <property type="entry name" value="Rad60/SUMO-like_dom"/>
</dbReference>
<dbReference type="OMA" id="VHMEAVT"/>
<feature type="compositionally biased region" description="Basic and acidic residues" evidence="1">
    <location>
        <begin position="184"/>
        <end position="195"/>
    </location>
</feature>
<protein>
    <recommendedName>
        <fullName evidence="2">Ubiquitin-like domain-containing protein</fullName>
    </recommendedName>
</protein>
<organism evidence="3 4">
    <name type="scientific">Talaromyces islandicus</name>
    <name type="common">Penicillium islandicum</name>
    <dbReference type="NCBI Taxonomy" id="28573"/>
    <lineage>
        <taxon>Eukaryota</taxon>
        <taxon>Fungi</taxon>
        <taxon>Dikarya</taxon>
        <taxon>Ascomycota</taxon>
        <taxon>Pezizomycotina</taxon>
        <taxon>Eurotiomycetes</taxon>
        <taxon>Eurotiomycetidae</taxon>
        <taxon>Eurotiales</taxon>
        <taxon>Trichocomaceae</taxon>
        <taxon>Talaromyces</taxon>
        <taxon>Talaromyces sect. Islandici</taxon>
    </lineage>
</organism>
<feature type="region of interest" description="Disordered" evidence="1">
    <location>
        <begin position="1"/>
        <end position="124"/>
    </location>
</feature>
<dbReference type="CDD" id="cd17080">
    <property type="entry name" value="Ubl_SLD2_Esc2_like"/>
    <property type="match status" value="1"/>
</dbReference>
<reference evidence="3 4" key="1">
    <citation type="submission" date="2015-04" db="EMBL/GenBank/DDBJ databases">
        <authorList>
            <person name="Syromyatnikov M.Y."/>
            <person name="Popov V.N."/>
        </authorList>
    </citation>
    <scope>NUCLEOTIDE SEQUENCE [LARGE SCALE GENOMIC DNA]</scope>
    <source>
        <strain evidence="3">WF-38-12</strain>
    </source>
</reference>
<dbReference type="AlphaFoldDB" id="A0A0U1LWU8"/>
<gene>
    <name evidence="3" type="ORF">PISL3812_04918</name>
</gene>
<feature type="domain" description="Ubiquitin-like" evidence="2">
    <location>
        <begin position="329"/>
        <end position="401"/>
    </location>
</feature>
<dbReference type="EMBL" id="CVMT01000004">
    <property type="protein sequence ID" value="CRG87897.1"/>
    <property type="molecule type" value="Genomic_DNA"/>
</dbReference>
<dbReference type="Pfam" id="PF11976">
    <property type="entry name" value="Rad60-SLD"/>
    <property type="match status" value="1"/>
</dbReference>
<dbReference type="InterPro" id="IPR029071">
    <property type="entry name" value="Ubiquitin-like_domsf"/>
</dbReference>
<evidence type="ECO:0000313" key="4">
    <source>
        <dbReference type="Proteomes" id="UP000054383"/>
    </source>
</evidence>
<dbReference type="STRING" id="28573.A0A0U1LWU8"/>
<feature type="compositionally biased region" description="Basic and acidic residues" evidence="1">
    <location>
        <begin position="152"/>
        <end position="172"/>
    </location>
</feature>
<feature type="compositionally biased region" description="Low complexity" evidence="1">
    <location>
        <begin position="73"/>
        <end position="87"/>
    </location>
</feature>
<keyword evidence="4" id="KW-1185">Reference proteome</keyword>
<feature type="region of interest" description="Disordered" evidence="1">
    <location>
        <begin position="139"/>
        <end position="196"/>
    </location>
</feature>
<dbReference type="InterPro" id="IPR000626">
    <property type="entry name" value="Ubiquitin-like_dom"/>
</dbReference>
<evidence type="ECO:0000313" key="3">
    <source>
        <dbReference type="EMBL" id="CRG87897.1"/>
    </source>
</evidence>
<name>A0A0U1LWU8_TALIS</name>
<proteinExistence type="predicted"/>
<sequence>MRSFFNKPTWAATGDESNTTDFYRRSKQTYGDIIAANRKQHQAATTTPDPPTSGETANLPKRRRVARLDDSSSDNSITNSLNGDTDQGTGGNNDKGAVQEKSETVSIENPAITTPPPPTENAPIAIASSSESTNLHDAYDANSANETPNSGLEDKQSPTNDDESRNKSRNNDTSRTNYSQPRDQTPHGDSTKDHIPDEDDAVVQILITSQIKNTRSLIIHRRVSQRFRDVRVAWCERQGFDNKMTSSVYLTWNKRRLFDVTTCRSLGLKNLSSPIFDHSQFGDEASPGNQPLRLHVEAVTDELLQSQTDDALHSSSKPGKSEAGPEPSFSIALKSRDQEEIWIKVRKRTKVSQILNDFRARANVPSDTNIQLSFDGDILDPASRLETHDIAEDDLIEVLFR</sequence>
<dbReference type="OrthoDB" id="3365399at2759"/>
<dbReference type="Gene3D" id="3.10.20.90">
    <property type="entry name" value="Phosphatidylinositol 3-kinase Catalytic Subunit, Chain A, domain 1"/>
    <property type="match status" value="1"/>
</dbReference>
<feature type="compositionally biased region" description="Polar residues" evidence="1">
    <location>
        <begin position="173"/>
        <end position="183"/>
    </location>
</feature>